<proteinExistence type="predicted"/>
<dbReference type="AlphaFoldDB" id="A0A4P8XP08"/>
<dbReference type="NCBIfam" id="TIGR01549">
    <property type="entry name" value="HAD-SF-IA-v1"/>
    <property type="match status" value="1"/>
</dbReference>
<dbReference type="Proteomes" id="UP000300879">
    <property type="component" value="Chromosome"/>
</dbReference>
<dbReference type="EMBL" id="CP040396">
    <property type="protein sequence ID" value="QCT02069.1"/>
    <property type="molecule type" value="Genomic_DNA"/>
</dbReference>
<keyword evidence="2" id="KW-1185">Reference proteome</keyword>
<protein>
    <submittedName>
        <fullName evidence="1">HAD-superfamily hydrolase</fullName>
    </submittedName>
</protein>
<evidence type="ECO:0000313" key="1">
    <source>
        <dbReference type="EMBL" id="QCT02069.1"/>
    </source>
</evidence>
<dbReference type="GO" id="GO:0006281">
    <property type="term" value="P:DNA repair"/>
    <property type="evidence" value="ECO:0007669"/>
    <property type="project" value="TreeGrafter"/>
</dbReference>
<sequence>MPVLEIQERRMICSGLLFDKDGTLLHFMSLWGGWASYMLQALEERLELIGKGFTGSRDKVLGTLQDSLGQLYSYDRKGPLAMATAEETIGLLAWQLYAAGMPWNEALLQVRQMEKNAMVQVRQTRPAFPMPGLNELLKQCRTLKLPLAVVTSDTTAAAKEHLAWMGLLENFPVIIGRDQVKQGKPGPDMALAACRQLGLQPEEVAVIGDSNGDMQMAKQAGCALAIGLYEGDADHGDAQHLVDADLIISDYNEIRLKA</sequence>
<dbReference type="Gene3D" id="3.40.50.1000">
    <property type="entry name" value="HAD superfamily/HAD-like"/>
    <property type="match status" value="1"/>
</dbReference>
<dbReference type="InterPro" id="IPR023214">
    <property type="entry name" value="HAD_sf"/>
</dbReference>
<dbReference type="Pfam" id="PF00702">
    <property type="entry name" value="Hydrolase"/>
    <property type="match status" value="1"/>
</dbReference>
<dbReference type="InterPro" id="IPR023198">
    <property type="entry name" value="PGP-like_dom2"/>
</dbReference>
<dbReference type="SFLD" id="SFLDG01129">
    <property type="entry name" value="C1.5:_HAD__Beta-PGM__Phosphata"/>
    <property type="match status" value="1"/>
</dbReference>
<organism evidence="1 2">
    <name type="scientific">Paenibacillus algicola</name>
    <dbReference type="NCBI Taxonomy" id="2565926"/>
    <lineage>
        <taxon>Bacteria</taxon>
        <taxon>Bacillati</taxon>
        <taxon>Bacillota</taxon>
        <taxon>Bacilli</taxon>
        <taxon>Bacillales</taxon>
        <taxon>Paenibacillaceae</taxon>
        <taxon>Paenibacillus</taxon>
    </lineage>
</organism>
<dbReference type="KEGG" id="palo:E6C60_1353"/>
<keyword evidence="1" id="KW-0378">Hydrolase</keyword>
<gene>
    <name evidence="1" type="ORF">E6C60_1353</name>
</gene>
<evidence type="ECO:0000313" key="2">
    <source>
        <dbReference type="Proteomes" id="UP000300879"/>
    </source>
</evidence>
<dbReference type="InterPro" id="IPR036412">
    <property type="entry name" value="HAD-like_sf"/>
</dbReference>
<accession>A0A4P8XP08</accession>
<dbReference type="InterPro" id="IPR006439">
    <property type="entry name" value="HAD-SF_hydro_IA"/>
</dbReference>
<dbReference type="SUPFAM" id="SSF56784">
    <property type="entry name" value="HAD-like"/>
    <property type="match status" value="1"/>
</dbReference>
<dbReference type="NCBIfam" id="TIGR01509">
    <property type="entry name" value="HAD-SF-IA-v3"/>
    <property type="match status" value="1"/>
</dbReference>
<dbReference type="GO" id="GO:0008967">
    <property type="term" value="F:phosphoglycolate phosphatase activity"/>
    <property type="evidence" value="ECO:0007669"/>
    <property type="project" value="TreeGrafter"/>
</dbReference>
<dbReference type="Gene3D" id="1.10.150.240">
    <property type="entry name" value="Putative phosphatase, domain 2"/>
    <property type="match status" value="1"/>
</dbReference>
<dbReference type="OrthoDB" id="9797743at2"/>
<dbReference type="InterPro" id="IPR050155">
    <property type="entry name" value="HAD-like_hydrolase_sf"/>
</dbReference>
<dbReference type="PANTHER" id="PTHR43434:SF22">
    <property type="entry name" value="PHOSPHOGLYCOLATE PHOSPHATASE"/>
    <property type="match status" value="1"/>
</dbReference>
<name>A0A4P8XP08_9BACL</name>
<dbReference type="PANTHER" id="PTHR43434">
    <property type="entry name" value="PHOSPHOGLYCOLATE PHOSPHATASE"/>
    <property type="match status" value="1"/>
</dbReference>
<reference evidence="1 2" key="1">
    <citation type="submission" date="2019-05" db="EMBL/GenBank/DDBJ databases">
        <authorList>
            <person name="Chen C."/>
        </authorList>
    </citation>
    <scope>NUCLEOTIDE SEQUENCE [LARGE SCALE GENOMIC DNA]</scope>
    <source>
        <strain evidence="1 2">HB172198</strain>
    </source>
</reference>
<dbReference type="RefSeq" id="WP_138225149.1">
    <property type="nucleotide sequence ID" value="NZ_CP040396.1"/>
</dbReference>
<dbReference type="SFLD" id="SFLDS00003">
    <property type="entry name" value="Haloacid_Dehalogenase"/>
    <property type="match status" value="1"/>
</dbReference>